<protein>
    <recommendedName>
        <fullName evidence="3">ABM domain-containing protein</fullName>
    </recommendedName>
</protein>
<name>A0ABS1UAN9_9PROT</name>
<proteinExistence type="predicted"/>
<comment type="caution">
    <text evidence="1">The sequence shown here is derived from an EMBL/GenBank/DDBJ whole genome shotgun (WGS) entry which is preliminary data.</text>
</comment>
<evidence type="ECO:0000313" key="2">
    <source>
        <dbReference type="Proteomes" id="UP000660885"/>
    </source>
</evidence>
<organism evidence="1 2">
    <name type="scientific">Belnapia arida</name>
    <dbReference type="NCBI Taxonomy" id="2804533"/>
    <lineage>
        <taxon>Bacteria</taxon>
        <taxon>Pseudomonadati</taxon>
        <taxon>Pseudomonadota</taxon>
        <taxon>Alphaproteobacteria</taxon>
        <taxon>Acetobacterales</taxon>
        <taxon>Roseomonadaceae</taxon>
        <taxon>Belnapia</taxon>
    </lineage>
</organism>
<sequence length="201" mass="21820">MYMVVSHYAGGASDADEVTPKIERGFVPLLKQHPGFNGYALVQTEQGDIIAITLFHDSSSSAAFRPTVRPWMNANIPAVPEPADRFSGESKIHAMVAPKTGSDAQSLYCLVQRVENLPGREIMGPIVQGILARTQAVTGFRGAYHARSGEDESRGCGVVFFDTKQQANEAHEANLTILRELQPNVRLRVVGSGQTRILAMA</sequence>
<dbReference type="Proteomes" id="UP000660885">
    <property type="component" value="Unassembled WGS sequence"/>
</dbReference>
<gene>
    <name evidence="1" type="ORF">JMJ56_27610</name>
</gene>
<keyword evidence="2" id="KW-1185">Reference proteome</keyword>
<dbReference type="RefSeq" id="WP_202834968.1">
    <property type="nucleotide sequence ID" value="NZ_JAETWB010000035.1"/>
</dbReference>
<reference evidence="1 2" key="1">
    <citation type="submission" date="2021-01" db="EMBL/GenBank/DDBJ databases">
        <title>Belnapia mucosa sp. nov. and Belnapia arida sp. nov., isolated from the Tabernas Desert (Almeria, Spain).</title>
        <authorList>
            <person name="Molina-Menor E."/>
            <person name="Vidal-Verdu A."/>
            <person name="Calonge A."/>
            <person name="Satari L."/>
            <person name="Pereto J."/>
            <person name="Porcar M."/>
        </authorList>
    </citation>
    <scope>NUCLEOTIDE SEQUENCE [LARGE SCALE GENOMIC DNA]</scope>
    <source>
        <strain evidence="1 2">T18</strain>
    </source>
</reference>
<accession>A0ABS1UAN9</accession>
<evidence type="ECO:0000313" key="1">
    <source>
        <dbReference type="EMBL" id="MBL6081754.1"/>
    </source>
</evidence>
<evidence type="ECO:0008006" key="3">
    <source>
        <dbReference type="Google" id="ProtNLM"/>
    </source>
</evidence>
<dbReference type="EMBL" id="JAETWB010000035">
    <property type="protein sequence ID" value="MBL6081754.1"/>
    <property type="molecule type" value="Genomic_DNA"/>
</dbReference>